<dbReference type="Proteomes" id="UP000738376">
    <property type="component" value="Unassembled WGS sequence"/>
</dbReference>
<dbReference type="EMBL" id="JAAVJL010000004">
    <property type="protein sequence ID" value="NMF60981.1"/>
    <property type="molecule type" value="Genomic_DNA"/>
</dbReference>
<comment type="caution">
    <text evidence="8">The sequence shown here is derived from an EMBL/GenBank/DDBJ whole genome shotgun (WGS) entry which is preliminary data.</text>
</comment>
<evidence type="ECO:0000256" key="1">
    <source>
        <dbReference type="ARBA" id="ARBA00022603"/>
    </source>
</evidence>
<evidence type="ECO:0000256" key="6">
    <source>
        <dbReference type="RuleBase" id="RU000416"/>
    </source>
</evidence>
<keyword evidence="9" id="KW-1185">Reference proteome</keyword>
<evidence type="ECO:0000313" key="8">
    <source>
        <dbReference type="EMBL" id="NMF60981.1"/>
    </source>
</evidence>
<dbReference type="PANTHER" id="PTHR10629">
    <property type="entry name" value="CYTOSINE-SPECIFIC METHYLTRANSFERASE"/>
    <property type="match status" value="1"/>
</dbReference>
<gene>
    <name evidence="8" type="ORF">HC246_23865</name>
</gene>
<feature type="active site" evidence="5">
    <location>
        <position position="80"/>
    </location>
</feature>
<reference evidence="8 9" key="1">
    <citation type="submission" date="2020-03" db="EMBL/GenBank/DDBJ databases">
        <title>Draft Genome Sequence of 2-Methylisoborneol Producing Pseudanabaena yagii Strain GIHE-NHR1 Isolated from North Han River in South Korea.</title>
        <authorList>
            <person name="Jeong J."/>
        </authorList>
    </citation>
    <scope>NUCLEOTIDE SEQUENCE [LARGE SCALE GENOMIC DNA]</scope>
    <source>
        <strain evidence="8 9">GIHE-NHR1</strain>
    </source>
</reference>
<dbReference type="Gene3D" id="3.90.120.10">
    <property type="entry name" value="DNA Methylase, subunit A, domain 2"/>
    <property type="match status" value="1"/>
</dbReference>
<sequence length="396" mass="45253">MKKTFIDLFSGAGGMSCGLEMAGWHCLLGIDHDRAAIETFQHNHPQAKAIAGDIREISNQQIQEITHHQKVDLICGGPPCQGFSTIGQNDHLDERNFLFLEFLRIVEALEPDYIIVENVTGLLSKRNESVLKSIIKSFTDLGYTIDVKVLSAHHYGVPEKRRRTIFLGNRFGVRNIYPDKIFKDSDQDLQDLPLPRTVGWAFDNLLESNGEILNHDIKRSQIANDLERERISHIPEGKSIRYEKDQLAYLPKNLWFDVDWSSIHEERFREAKLNRLDCDDCANTINTSRTTYYHPVENRYLTAREAAAIQSFPSNYFFCGTLTQQWRQIGNAVPPLLAKAIGESILMLDSTKNNMEITTSIEDIQSIRAKAFSYKENAFNKSKQLDKVKSTQLALF</sequence>
<accession>A0ABX1LZY9</accession>
<dbReference type="GO" id="GO:0008168">
    <property type="term" value="F:methyltransferase activity"/>
    <property type="evidence" value="ECO:0007669"/>
    <property type="project" value="UniProtKB-KW"/>
</dbReference>
<dbReference type="RefSeq" id="WP_169365915.1">
    <property type="nucleotide sequence ID" value="NZ_JAAVJL010000004.1"/>
</dbReference>
<evidence type="ECO:0000256" key="2">
    <source>
        <dbReference type="ARBA" id="ARBA00022679"/>
    </source>
</evidence>
<organism evidence="8 9">
    <name type="scientific">Pseudanabaena yagii GIHE-NHR1</name>
    <dbReference type="NCBI Taxonomy" id="2722753"/>
    <lineage>
        <taxon>Bacteria</taxon>
        <taxon>Bacillati</taxon>
        <taxon>Cyanobacteriota</taxon>
        <taxon>Cyanophyceae</taxon>
        <taxon>Pseudanabaenales</taxon>
        <taxon>Pseudanabaenaceae</taxon>
        <taxon>Pseudanabaena</taxon>
        <taxon>Pseudanabaena yagii</taxon>
    </lineage>
</organism>
<dbReference type="InterPro" id="IPR029063">
    <property type="entry name" value="SAM-dependent_MTases_sf"/>
</dbReference>
<dbReference type="PROSITE" id="PS51679">
    <property type="entry name" value="SAM_MT_C5"/>
    <property type="match status" value="1"/>
</dbReference>
<dbReference type="EC" id="2.1.1.37" evidence="7"/>
<dbReference type="PROSITE" id="PS00095">
    <property type="entry name" value="C5_MTASE_2"/>
    <property type="match status" value="1"/>
</dbReference>
<comment type="catalytic activity">
    <reaction evidence="7">
        <text>a 2'-deoxycytidine in DNA + S-adenosyl-L-methionine = a 5-methyl-2'-deoxycytidine in DNA + S-adenosyl-L-homocysteine + H(+)</text>
        <dbReference type="Rhea" id="RHEA:13681"/>
        <dbReference type="Rhea" id="RHEA-COMP:11369"/>
        <dbReference type="Rhea" id="RHEA-COMP:11370"/>
        <dbReference type="ChEBI" id="CHEBI:15378"/>
        <dbReference type="ChEBI" id="CHEBI:57856"/>
        <dbReference type="ChEBI" id="CHEBI:59789"/>
        <dbReference type="ChEBI" id="CHEBI:85452"/>
        <dbReference type="ChEBI" id="CHEBI:85454"/>
        <dbReference type="EC" id="2.1.1.37"/>
    </reaction>
</comment>
<keyword evidence="1 5" id="KW-0489">Methyltransferase</keyword>
<dbReference type="Gene3D" id="3.40.50.150">
    <property type="entry name" value="Vaccinia Virus protein VP39"/>
    <property type="match status" value="1"/>
</dbReference>
<proteinExistence type="inferred from homology"/>
<protein>
    <recommendedName>
        <fullName evidence="7">Cytosine-specific methyltransferase</fullName>
        <ecNumber evidence="7">2.1.1.37</ecNumber>
    </recommendedName>
</protein>
<evidence type="ECO:0000256" key="5">
    <source>
        <dbReference type="PROSITE-ProRule" id="PRU01016"/>
    </source>
</evidence>
<keyword evidence="2 5" id="KW-0808">Transferase</keyword>
<dbReference type="GO" id="GO:0032259">
    <property type="term" value="P:methylation"/>
    <property type="evidence" value="ECO:0007669"/>
    <property type="project" value="UniProtKB-KW"/>
</dbReference>
<dbReference type="InterPro" id="IPR031303">
    <property type="entry name" value="C5_meth_CS"/>
</dbReference>
<dbReference type="PROSITE" id="PS00094">
    <property type="entry name" value="C5_MTASE_1"/>
    <property type="match status" value="1"/>
</dbReference>
<dbReference type="PRINTS" id="PR00105">
    <property type="entry name" value="C5METTRFRASE"/>
</dbReference>
<name>A0ABX1LZY9_9CYAN</name>
<dbReference type="NCBIfam" id="TIGR00675">
    <property type="entry name" value="dcm"/>
    <property type="match status" value="1"/>
</dbReference>
<dbReference type="Pfam" id="PF00145">
    <property type="entry name" value="DNA_methylase"/>
    <property type="match status" value="1"/>
</dbReference>
<dbReference type="InterPro" id="IPR001525">
    <property type="entry name" value="C5_MeTfrase"/>
</dbReference>
<dbReference type="InterPro" id="IPR018117">
    <property type="entry name" value="C5_DNA_meth_AS"/>
</dbReference>
<keyword evidence="3 5" id="KW-0949">S-adenosyl-L-methionine</keyword>
<dbReference type="SUPFAM" id="SSF53335">
    <property type="entry name" value="S-adenosyl-L-methionine-dependent methyltransferases"/>
    <property type="match status" value="1"/>
</dbReference>
<comment type="similarity">
    <text evidence="5 6">Belongs to the class I-like SAM-binding methyltransferase superfamily. C5-methyltransferase family.</text>
</comment>
<evidence type="ECO:0000256" key="4">
    <source>
        <dbReference type="ARBA" id="ARBA00022747"/>
    </source>
</evidence>
<evidence type="ECO:0000313" key="9">
    <source>
        <dbReference type="Proteomes" id="UP000738376"/>
    </source>
</evidence>
<dbReference type="InterPro" id="IPR050390">
    <property type="entry name" value="C5-Methyltransferase"/>
</dbReference>
<keyword evidence="4" id="KW-0680">Restriction system</keyword>
<evidence type="ECO:0000256" key="3">
    <source>
        <dbReference type="ARBA" id="ARBA00022691"/>
    </source>
</evidence>
<evidence type="ECO:0000256" key="7">
    <source>
        <dbReference type="RuleBase" id="RU000417"/>
    </source>
</evidence>
<dbReference type="PANTHER" id="PTHR10629:SF52">
    <property type="entry name" value="DNA (CYTOSINE-5)-METHYLTRANSFERASE 1"/>
    <property type="match status" value="1"/>
</dbReference>